<reference evidence="2 3" key="1">
    <citation type="submission" date="2017-05" db="EMBL/GenBank/DDBJ databases">
        <authorList>
            <person name="Varghese N."/>
            <person name="Submissions S."/>
        </authorList>
    </citation>
    <scope>NUCLEOTIDE SEQUENCE [LARGE SCALE GENOMIC DNA]</scope>
    <source>
        <strain evidence="2 3">DSM 45474</strain>
    </source>
</reference>
<keyword evidence="3" id="KW-1185">Reference proteome</keyword>
<dbReference type="EMBL" id="FXTI01000015">
    <property type="protein sequence ID" value="SMO93231.1"/>
    <property type="molecule type" value="Genomic_DNA"/>
</dbReference>
<dbReference type="AlphaFoldDB" id="A0A521FCA5"/>
<evidence type="ECO:0000313" key="2">
    <source>
        <dbReference type="EMBL" id="SMO93231.1"/>
    </source>
</evidence>
<evidence type="ECO:0000313" key="3">
    <source>
        <dbReference type="Proteomes" id="UP000315636"/>
    </source>
</evidence>
<proteinExistence type="predicted"/>
<keyword evidence="1" id="KW-0812">Transmembrane</keyword>
<sequence>MMDDVLLGFFALICTFLMAFFNINKFWIGRPRNKRG</sequence>
<dbReference type="Proteomes" id="UP000315636">
    <property type="component" value="Unassembled WGS sequence"/>
</dbReference>
<feature type="transmembrane region" description="Helical" evidence="1">
    <location>
        <begin position="6"/>
        <end position="28"/>
    </location>
</feature>
<protein>
    <submittedName>
        <fullName evidence="2">Uncharacterized protein</fullName>
    </submittedName>
</protein>
<organism evidence="2 3">
    <name type="scientific">Melghirimyces algeriensis</name>
    <dbReference type="NCBI Taxonomy" id="910412"/>
    <lineage>
        <taxon>Bacteria</taxon>
        <taxon>Bacillati</taxon>
        <taxon>Bacillota</taxon>
        <taxon>Bacilli</taxon>
        <taxon>Bacillales</taxon>
        <taxon>Thermoactinomycetaceae</taxon>
        <taxon>Melghirimyces</taxon>
    </lineage>
</organism>
<evidence type="ECO:0000256" key="1">
    <source>
        <dbReference type="SAM" id="Phobius"/>
    </source>
</evidence>
<accession>A0A521FCA5</accession>
<gene>
    <name evidence="2" type="ORF">SAMN06264849_11561</name>
</gene>
<keyword evidence="1" id="KW-0472">Membrane</keyword>
<name>A0A521FCA5_9BACL</name>
<keyword evidence="1" id="KW-1133">Transmembrane helix</keyword>